<dbReference type="Proteomes" id="UP000002457">
    <property type="component" value="Chromosome"/>
</dbReference>
<organism evidence="1 2">
    <name type="scientific">Methanosphaerula palustris (strain ATCC BAA-1556 / DSM 19958 / E1-9c)</name>
    <dbReference type="NCBI Taxonomy" id="521011"/>
    <lineage>
        <taxon>Archaea</taxon>
        <taxon>Methanobacteriati</taxon>
        <taxon>Methanobacteriota</taxon>
        <taxon>Stenosarchaea group</taxon>
        <taxon>Methanomicrobia</taxon>
        <taxon>Methanomicrobiales</taxon>
        <taxon>Methanoregulaceae</taxon>
        <taxon>Methanosphaerula</taxon>
    </lineage>
</organism>
<dbReference type="EMBL" id="CP001338">
    <property type="protein sequence ID" value="ACL17775.1"/>
    <property type="molecule type" value="Genomic_DNA"/>
</dbReference>
<gene>
    <name evidence="1" type="ordered locus">Mpal_2502</name>
</gene>
<dbReference type="STRING" id="521011.Mpal_2502"/>
<dbReference type="OrthoDB" id="117799at2157"/>
<dbReference type="AlphaFoldDB" id="B8GES4"/>
<dbReference type="HOGENOM" id="CLU_146461_0_0_2"/>
<evidence type="ECO:0000313" key="2">
    <source>
        <dbReference type="Proteomes" id="UP000002457"/>
    </source>
</evidence>
<proteinExistence type="predicted"/>
<keyword evidence="2" id="KW-1185">Reference proteome</keyword>
<name>B8GES4_METPE</name>
<accession>B8GES4</accession>
<dbReference type="eggNOG" id="arCOG09494">
    <property type="taxonomic scope" value="Archaea"/>
</dbReference>
<dbReference type="KEGG" id="mpl:Mpal_2502"/>
<dbReference type="GeneID" id="7271671"/>
<reference evidence="1 2" key="1">
    <citation type="journal article" date="2015" name="Genome Announc.">
        <title>Complete Genome Sequence of Methanosphaerula palustris E1-9CT, a Hydrogenotrophic Methanogen Isolated from a Minerotrophic Fen Peatland.</title>
        <authorList>
            <person name="Cadillo-Quiroz H."/>
            <person name="Browne P."/>
            <person name="Kyrpides N."/>
            <person name="Woyke T."/>
            <person name="Goodwin L."/>
            <person name="Detter C."/>
            <person name="Yavitt J.B."/>
            <person name="Zinder S.H."/>
        </authorList>
    </citation>
    <scope>NUCLEOTIDE SEQUENCE [LARGE SCALE GENOMIC DNA]</scope>
    <source>
        <strain evidence="2">ATCC BAA-1556 / DSM 19958 / E1-9c</strain>
    </source>
</reference>
<evidence type="ECO:0000313" key="1">
    <source>
        <dbReference type="EMBL" id="ACL17775.1"/>
    </source>
</evidence>
<protein>
    <submittedName>
        <fullName evidence="1">Uncharacterized protein</fullName>
    </submittedName>
</protein>
<sequence length="132" mass="14026">MAVEVPGLQESKNTSTIVVADTPNLLGNWSGTITGYTKGAGYDAFSDDTMIMMVTEQKGRIFSGDISLANQSGVWKAVTFAGVIGRDGRTLSMVEGKGGHSSGDLMPPGEIEFIYSDEAEPFTIAINSLKRD</sequence>
<dbReference type="RefSeq" id="WP_012619094.1">
    <property type="nucleotide sequence ID" value="NC_011832.1"/>
</dbReference>